<keyword evidence="2" id="KW-0378">Hydrolase</keyword>
<evidence type="ECO:0000313" key="2">
    <source>
        <dbReference type="EMBL" id="MBU3837139.1"/>
    </source>
</evidence>
<feature type="signal peptide" evidence="1">
    <location>
        <begin position="1"/>
        <end position="18"/>
    </location>
</feature>
<dbReference type="GO" id="GO:0004180">
    <property type="term" value="F:carboxypeptidase activity"/>
    <property type="evidence" value="ECO:0007669"/>
    <property type="project" value="UniProtKB-KW"/>
</dbReference>
<comment type="caution">
    <text evidence="2">The sequence shown here is derived from an EMBL/GenBank/DDBJ whole genome shotgun (WGS) entry which is preliminary data.</text>
</comment>
<protein>
    <submittedName>
        <fullName evidence="2">Carboxypeptidase-like regulatory domain-containing protein</fullName>
    </submittedName>
</protein>
<evidence type="ECO:0000313" key="3">
    <source>
        <dbReference type="Proteomes" id="UP000783796"/>
    </source>
</evidence>
<evidence type="ECO:0000256" key="1">
    <source>
        <dbReference type="SAM" id="SignalP"/>
    </source>
</evidence>
<dbReference type="Pfam" id="PF13715">
    <property type="entry name" value="CarbopepD_reg_2"/>
    <property type="match status" value="1"/>
</dbReference>
<dbReference type="AlphaFoldDB" id="A0A948TA39"/>
<feature type="chain" id="PRO_5037277369" evidence="1">
    <location>
        <begin position="19"/>
        <end position="728"/>
    </location>
</feature>
<dbReference type="InterPro" id="IPR008969">
    <property type="entry name" value="CarboxyPept-like_regulatory"/>
</dbReference>
<dbReference type="SUPFAM" id="SSF49464">
    <property type="entry name" value="Carboxypeptidase regulatory domain-like"/>
    <property type="match status" value="1"/>
</dbReference>
<sequence>MIHQSMKVLLLLSAMAHAGDAFPNTEASVNETSTDITAGGIKENICSSDDNKLTDEVLFVRASSASVLQWFSYIEKQKGISISFNQAIDMERRCTVRQSATMSVAQLLEIILNDYRYSITEMSGRKIAIRIDAKREFSVSGTIADESTSEKLYGAIIMASDTDGKKLYSTSDENGNYRLNLTEGEYTIEISYMGYEKFSTPLHLYSRKRLDMNLKPALFEVDEVTVRSIRNEAELTEITPSGMLSFNGNDLFSQIWILPGVTGTPTGNNFMVDGGSYDENIILLDGVPVFHPGHINALLPQFNGDVIKNIVFHKGFFPTRLEGGLSSVTEFNLKDGNKNRHTRTFSIDMPAASLTLEGPVIKNKLSYLVSVRRSWMDFFDELLSEENRLNHYSFDYTAKLSYYMSGTSSVKLFAYNTFDEYRLPLYTEEAIPIVKWNNQIYKVTYNGLWGKLGNTTSAYYSSHMSRANADALGFSSDTDNGFSDDMGQDDGWDEGWNEDWSNENYQNEMYKKEELISGNNEISSGIKTINFNTEFTYSPENIYSTRWGFKYSHEVYEMTAFGDNIRKQNETINQYSLYYDNNVRITDKVSTRVGVTFRSIQSCKFPKLLQHSTSIRIEFHTREKQSDISEFFQDGAVLPLYQFQWFRSAYRLQNESDKDLGFRQTRGEFNYRIDIGYTFKKDFEDKLLLLRCGLYNLLGNPPEEDIVDFYSVHLSENCLPYGSISFKF</sequence>
<keyword evidence="2" id="KW-0121">Carboxypeptidase</keyword>
<proteinExistence type="predicted"/>
<dbReference type="EMBL" id="JAHLFW010000021">
    <property type="protein sequence ID" value="MBU3837139.1"/>
    <property type="molecule type" value="Genomic_DNA"/>
</dbReference>
<keyword evidence="2" id="KW-0645">Protease</keyword>
<accession>A0A948TA39</accession>
<keyword evidence="1" id="KW-0732">Signal</keyword>
<dbReference type="Gene3D" id="2.60.40.1120">
    <property type="entry name" value="Carboxypeptidase-like, regulatory domain"/>
    <property type="match status" value="1"/>
</dbReference>
<dbReference type="SUPFAM" id="SSF56935">
    <property type="entry name" value="Porins"/>
    <property type="match status" value="1"/>
</dbReference>
<name>A0A948TA39_9BACT</name>
<organism evidence="2 3">
    <name type="scientific">Candidatus Phocaeicola faecigallinarum</name>
    <dbReference type="NCBI Taxonomy" id="2838732"/>
    <lineage>
        <taxon>Bacteria</taxon>
        <taxon>Pseudomonadati</taxon>
        <taxon>Bacteroidota</taxon>
        <taxon>Bacteroidia</taxon>
        <taxon>Bacteroidales</taxon>
        <taxon>Bacteroidaceae</taxon>
        <taxon>Phocaeicola</taxon>
    </lineage>
</organism>
<dbReference type="Proteomes" id="UP000783796">
    <property type="component" value="Unassembled WGS sequence"/>
</dbReference>
<reference evidence="2" key="2">
    <citation type="submission" date="2021-04" db="EMBL/GenBank/DDBJ databases">
        <authorList>
            <person name="Gilroy R."/>
        </authorList>
    </citation>
    <scope>NUCLEOTIDE SEQUENCE</scope>
    <source>
        <strain evidence="2">G4-2901</strain>
    </source>
</reference>
<reference evidence="2" key="1">
    <citation type="journal article" date="2021" name="PeerJ">
        <title>Extensive microbial diversity within the chicken gut microbiome revealed by metagenomics and culture.</title>
        <authorList>
            <person name="Gilroy R."/>
            <person name="Ravi A."/>
            <person name="Getino M."/>
            <person name="Pursley I."/>
            <person name="Horton D.L."/>
            <person name="Alikhan N.F."/>
            <person name="Baker D."/>
            <person name="Gharbi K."/>
            <person name="Hall N."/>
            <person name="Watson M."/>
            <person name="Adriaenssens E.M."/>
            <person name="Foster-Nyarko E."/>
            <person name="Jarju S."/>
            <person name="Secka A."/>
            <person name="Antonio M."/>
            <person name="Oren A."/>
            <person name="Chaudhuri R.R."/>
            <person name="La Ragione R."/>
            <person name="Hildebrand F."/>
            <person name="Pallen M.J."/>
        </authorList>
    </citation>
    <scope>NUCLEOTIDE SEQUENCE</scope>
    <source>
        <strain evidence="2">G4-2901</strain>
    </source>
</reference>
<gene>
    <name evidence="2" type="ORF">H9777_02195</name>
</gene>